<evidence type="ECO:0000313" key="1">
    <source>
        <dbReference type="EMBL" id="KAJ4456208.1"/>
    </source>
</evidence>
<sequence length="327" mass="36474">MEPAASPTVTICSDEYYVVFTPPQGDDDSDFRWSVDLIRATPPELHFQLVMNPTTYSSIIAQGSVSRLKAERLYRLLFESLTSKPPKFGANYYQKDPDHGSPAAPRPLTSTDVLVLKLEVVEGLSDIWVVLHQVSDDDAHFPDLLPFLRPLAELERQVCPLEQRVDEQIRFLEVARPKLDQVDALIRQTRQPPTFAVLAQANWNGGQTCNWQPFAQAACPATAGLVRLETNKVIFPQGGTYRIRLQGGLDVVSAQQWTVTFQLKGAAVMTRNGYVTQSQGQVTTVDWGMEGIFHVAANDFFQLQYQPAGAGNYVPIGQNLLWIEKLA</sequence>
<proteinExistence type="predicted"/>
<gene>
    <name evidence="1" type="ORF">PAPYR_8650</name>
</gene>
<protein>
    <submittedName>
        <fullName evidence="1">Uncharacterized protein</fullName>
    </submittedName>
</protein>
<accession>A0ABQ8UA67</accession>
<keyword evidence="2" id="KW-1185">Reference proteome</keyword>
<evidence type="ECO:0000313" key="2">
    <source>
        <dbReference type="Proteomes" id="UP001141327"/>
    </source>
</evidence>
<organism evidence="1 2">
    <name type="scientific">Paratrimastix pyriformis</name>
    <dbReference type="NCBI Taxonomy" id="342808"/>
    <lineage>
        <taxon>Eukaryota</taxon>
        <taxon>Metamonada</taxon>
        <taxon>Preaxostyla</taxon>
        <taxon>Paratrimastigidae</taxon>
        <taxon>Paratrimastix</taxon>
    </lineage>
</organism>
<dbReference type="EMBL" id="JAPMOS010000078">
    <property type="protein sequence ID" value="KAJ4456208.1"/>
    <property type="molecule type" value="Genomic_DNA"/>
</dbReference>
<comment type="caution">
    <text evidence="1">The sequence shown here is derived from an EMBL/GenBank/DDBJ whole genome shotgun (WGS) entry which is preliminary data.</text>
</comment>
<dbReference type="Proteomes" id="UP001141327">
    <property type="component" value="Unassembled WGS sequence"/>
</dbReference>
<reference evidence="1" key="1">
    <citation type="journal article" date="2022" name="bioRxiv">
        <title>Genomics of Preaxostyla Flagellates Illuminates Evolutionary Transitions and the Path Towards Mitochondrial Loss.</title>
        <authorList>
            <person name="Novak L.V.F."/>
            <person name="Treitli S.C."/>
            <person name="Pyrih J."/>
            <person name="Halakuc P."/>
            <person name="Pipaliya S.V."/>
            <person name="Vacek V."/>
            <person name="Brzon O."/>
            <person name="Soukal P."/>
            <person name="Eme L."/>
            <person name="Dacks J.B."/>
            <person name="Karnkowska A."/>
            <person name="Elias M."/>
            <person name="Hampl V."/>
        </authorList>
    </citation>
    <scope>NUCLEOTIDE SEQUENCE</scope>
    <source>
        <strain evidence="1">RCP-MX</strain>
    </source>
</reference>
<name>A0ABQ8UA67_9EUKA</name>